<dbReference type="EMBL" id="OCTY01000002">
    <property type="protein sequence ID" value="SOJ57788.1"/>
    <property type="molecule type" value="Genomic_DNA"/>
</dbReference>
<reference evidence="1 2" key="1">
    <citation type="submission" date="2017-10" db="EMBL/GenBank/DDBJ databases">
        <authorList>
            <consortium name="Urmite Genomes"/>
        </authorList>
    </citation>
    <scope>NUCLEOTIDE SEQUENCE [LARGE SCALE GENOMIC DNA]</scope>
    <source>
        <strain evidence="1 2">FB-527</strain>
    </source>
</reference>
<protein>
    <submittedName>
        <fullName evidence="1">Uncharacterized protein</fullName>
    </submittedName>
</protein>
<name>A0A7Z7IR95_9MYCO</name>
<sequence>MTVAVLVKVFDGIVLATDSATTLPLPDGSAQVYNSADKIFNLHRELPIAAMTWGLGQVGPASVSTVAKDLRRRFMGEAGAAFADWVVDTNGYTIEGIAEKLSEMFHVLLGQVGGILPDKCLGMLVAGYSSGASQPEAWLLYLDGKGADAPQPQQAAGPDDSGFVAYAQPWAADRLFRGFDDSLEAAVKQAVPSSHHAAIDAVLQQQLLSPVIPPMPFPDAIEFAKYLVEVTAGFAHFLLGPDTVGGPIEIAGVNRHEGFKWIARKHYYTPELNVGVKH</sequence>
<evidence type="ECO:0000313" key="1">
    <source>
        <dbReference type="EMBL" id="SOJ57788.1"/>
    </source>
</evidence>
<proteinExistence type="predicted"/>
<accession>A0A7Z7IR95</accession>
<gene>
    <name evidence="1" type="ORF">MSIMFB_05267</name>
</gene>
<evidence type="ECO:0000313" key="2">
    <source>
        <dbReference type="Proteomes" id="UP000554965"/>
    </source>
</evidence>
<keyword evidence="2" id="KW-1185">Reference proteome</keyword>
<organism evidence="1 2">
    <name type="scientific">Mycobacterium simulans</name>
    <dbReference type="NCBI Taxonomy" id="627089"/>
    <lineage>
        <taxon>Bacteria</taxon>
        <taxon>Bacillati</taxon>
        <taxon>Actinomycetota</taxon>
        <taxon>Actinomycetes</taxon>
        <taxon>Mycobacteriales</taxon>
        <taxon>Mycobacteriaceae</taxon>
        <taxon>Mycobacterium</taxon>
    </lineage>
</organism>
<dbReference type="AlphaFoldDB" id="A0A7Z7IR95"/>
<comment type="caution">
    <text evidence="1">The sequence shown here is derived from an EMBL/GenBank/DDBJ whole genome shotgun (WGS) entry which is preliminary data.</text>
</comment>
<dbReference type="Proteomes" id="UP000554965">
    <property type="component" value="Unassembled WGS sequence"/>
</dbReference>
<dbReference type="RefSeq" id="WP_186245121.1">
    <property type="nucleotide sequence ID" value="NZ_OCTY01000002.1"/>
</dbReference>